<name>A0A1Z3HH01_9CYAN</name>
<dbReference type="Proteomes" id="UP000191901">
    <property type="component" value="Chromosome"/>
</dbReference>
<gene>
    <name evidence="1" type="ORF">XM38_004770</name>
</gene>
<proteinExistence type="predicted"/>
<protein>
    <submittedName>
        <fullName evidence="1">Uncharacterized protein</fullName>
    </submittedName>
</protein>
<accession>A0A1Z3HH01</accession>
<dbReference type="AlphaFoldDB" id="A0A1Z3HH01"/>
<organism evidence="1 2">
    <name type="scientific">Halomicronema hongdechloris C2206</name>
    <dbReference type="NCBI Taxonomy" id="1641165"/>
    <lineage>
        <taxon>Bacteria</taxon>
        <taxon>Bacillati</taxon>
        <taxon>Cyanobacteriota</taxon>
        <taxon>Cyanophyceae</taxon>
        <taxon>Nodosilineales</taxon>
        <taxon>Nodosilineaceae</taxon>
        <taxon>Halomicronema</taxon>
    </lineage>
</organism>
<reference evidence="1 2" key="1">
    <citation type="journal article" date="2016" name="Biochim. Biophys. Acta">
        <title>Characterization of red-shifted phycobilisomes isolated from the chlorophyll f-containing cyanobacterium Halomicronema hongdechloris.</title>
        <authorList>
            <person name="Li Y."/>
            <person name="Lin Y."/>
            <person name="Garvey C.J."/>
            <person name="Birch D."/>
            <person name="Corkery R.W."/>
            <person name="Loughlin P.C."/>
            <person name="Scheer H."/>
            <person name="Willows R.D."/>
            <person name="Chen M."/>
        </authorList>
    </citation>
    <scope>NUCLEOTIDE SEQUENCE [LARGE SCALE GENOMIC DNA]</scope>
    <source>
        <strain evidence="1 2">C2206</strain>
    </source>
</reference>
<evidence type="ECO:0000313" key="2">
    <source>
        <dbReference type="Proteomes" id="UP000191901"/>
    </source>
</evidence>
<dbReference type="EMBL" id="CP021983">
    <property type="protein sequence ID" value="ASC69550.1"/>
    <property type="molecule type" value="Genomic_DNA"/>
</dbReference>
<keyword evidence="2" id="KW-1185">Reference proteome</keyword>
<dbReference type="KEGG" id="hhg:XM38_004770"/>
<evidence type="ECO:0000313" key="1">
    <source>
        <dbReference type="EMBL" id="ASC69550.1"/>
    </source>
</evidence>
<sequence>MATPEYYTLHNYALDFLYNRFPTPRKASARVF</sequence>